<organism evidence="2 3">
    <name type="scientific">Kutzneria viridogrisea</name>
    <dbReference type="NCBI Taxonomy" id="47990"/>
    <lineage>
        <taxon>Bacteria</taxon>
        <taxon>Bacillati</taxon>
        <taxon>Actinomycetota</taxon>
        <taxon>Actinomycetes</taxon>
        <taxon>Pseudonocardiales</taxon>
        <taxon>Pseudonocardiaceae</taxon>
        <taxon>Kutzneria</taxon>
    </lineage>
</organism>
<accession>A0ABR6BRC8</accession>
<dbReference type="EMBL" id="JACJID010000005">
    <property type="protein sequence ID" value="MBA8929473.1"/>
    <property type="molecule type" value="Genomic_DNA"/>
</dbReference>
<evidence type="ECO:0000256" key="1">
    <source>
        <dbReference type="SAM" id="MobiDB-lite"/>
    </source>
</evidence>
<evidence type="ECO:0000313" key="2">
    <source>
        <dbReference type="EMBL" id="MBA8929473.1"/>
    </source>
</evidence>
<dbReference type="RefSeq" id="WP_182839389.1">
    <property type="nucleotide sequence ID" value="NZ_BAAABQ010000004.1"/>
</dbReference>
<feature type="compositionally biased region" description="Low complexity" evidence="1">
    <location>
        <begin position="53"/>
        <end position="66"/>
    </location>
</feature>
<proteinExistence type="predicted"/>
<gene>
    <name evidence="2" type="ORF">BC739_006691</name>
</gene>
<feature type="region of interest" description="Disordered" evidence="1">
    <location>
        <begin position="53"/>
        <end position="79"/>
    </location>
</feature>
<keyword evidence="3" id="KW-1185">Reference proteome</keyword>
<comment type="caution">
    <text evidence="2">The sequence shown here is derived from an EMBL/GenBank/DDBJ whole genome shotgun (WGS) entry which is preliminary data.</text>
</comment>
<name>A0ABR6BRC8_9PSEU</name>
<feature type="region of interest" description="Disordered" evidence="1">
    <location>
        <begin position="1"/>
        <end position="25"/>
    </location>
</feature>
<evidence type="ECO:0000313" key="3">
    <source>
        <dbReference type="Proteomes" id="UP000517916"/>
    </source>
</evidence>
<reference evidence="2 3" key="1">
    <citation type="submission" date="2020-08" db="EMBL/GenBank/DDBJ databases">
        <title>Genomic Encyclopedia of Archaeal and Bacterial Type Strains, Phase II (KMG-II): from individual species to whole genera.</title>
        <authorList>
            <person name="Goeker M."/>
        </authorList>
    </citation>
    <scope>NUCLEOTIDE SEQUENCE [LARGE SCALE GENOMIC DNA]</scope>
    <source>
        <strain evidence="2 3">DSM 43850</strain>
    </source>
</reference>
<sequence>MGRYVQSRQPDEHGAATKHASGLAHHGPACAGLAVVPPVHLMLAPEHLPDNELLAGAGLAPSSPSARRPPAPARAQPGG</sequence>
<protein>
    <submittedName>
        <fullName evidence="2">Uncharacterized protein</fullName>
    </submittedName>
</protein>
<dbReference type="Proteomes" id="UP000517916">
    <property type="component" value="Unassembled WGS sequence"/>
</dbReference>